<keyword evidence="10" id="KW-0285">Flavoprotein</keyword>
<dbReference type="OrthoDB" id="269227at2759"/>
<comment type="catalytic activity">
    <reaction evidence="13">
        <text>beta-D-glucose + O2 = D-glucono-1,5-lactone + H2O2</text>
        <dbReference type="Rhea" id="RHEA:11428"/>
        <dbReference type="ChEBI" id="CHEBI:15379"/>
        <dbReference type="ChEBI" id="CHEBI:15903"/>
        <dbReference type="ChEBI" id="CHEBI:16217"/>
        <dbReference type="ChEBI" id="CHEBI:16240"/>
        <dbReference type="EC" id="1.1.3.4"/>
    </reaction>
    <physiologicalReaction direction="left-to-right" evidence="13">
        <dbReference type="Rhea" id="RHEA:11429"/>
    </physiologicalReaction>
</comment>
<keyword evidence="7" id="KW-0963">Cytoplasm</keyword>
<evidence type="ECO:0000256" key="15">
    <source>
        <dbReference type="PIRSR" id="PIRSR000137-1"/>
    </source>
</evidence>
<feature type="compositionally biased region" description="Polar residues" evidence="17">
    <location>
        <begin position="638"/>
        <end position="649"/>
    </location>
</feature>
<evidence type="ECO:0000256" key="9">
    <source>
        <dbReference type="ARBA" id="ARBA00022530"/>
    </source>
</evidence>
<evidence type="ECO:0000256" key="13">
    <source>
        <dbReference type="ARBA" id="ARBA00049435"/>
    </source>
</evidence>
<evidence type="ECO:0000256" key="2">
    <source>
        <dbReference type="ARBA" id="ARBA00004191"/>
    </source>
</evidence>
<keyword evidence="21" id="KW-1185">Reference proteome</keyword>
<dbReference type="InterPro" id="IPR007867">
    <property type="entry name" value="GMC_OxRtase_C"/>
</dbReference>
<comment type="cofactor">
    <cofactor evidence="1 16">
        <name>FAD</name>
        <dbReference type="ChEBI" id="CHEBI:57692"/>
    </cofactor>
</comment>
<evidence type="ECO:0000256" key="18">
    <source>
        <dbReference type="SAM" id="SignalP"/>
    </source>
</evidence>
<evidence type="ECO:0000256" key="5">
    <source>
        <dbReference type="ARBA" id="ARBA00010790"/>
    </source>
</evidence>
<keyword evidence="18" id="KW-0732">Signal</keyword>
<evidence type="ECO:0000256" key="1">
    <source>
        <dbReference type="ARBA" id="ARBA00001974"/>
    </source>
</evidence>
<evidence type="ECO:0000256" key="8">
    <source>
        <dbReference type="ARBA" id="ARBA00022512"/>
    </source>
</evidence>
<evidence type="ECO:0000256" key="7">
    <source>
        <dbReference type="ARBA" id="ARBA00022490"/>
    </source>
</evidence>
<gene>
    <name evidence="20" type="ORF">POLS_LOCUS5556</name>
</gene>
<dbReference type="GO" id="GO:0046562">
    <property type="term" value="F:beta-D-glucose oxidase activity"/>
    <property type="evidence" value="ECO:0007669"/>
    <property type="project" value="UniProtKB-EC"/>
</dbReference>
<dbReference type="Gene3D" id="4.10.450.10">
    <property type="entry name" value="Glucose Oxidase, domain 2"/>
    <property type="match status" value="1"/>
</dbReference>
<dbReference type="SUPFAM" id="SSF51905">
    <property type="entry name" value="FAD/NAD(P)-binding domain"/>
    <property type="match status" value="1"/>
</dbReference>
<proteinExistence type="inferred from homology"/>
<evidence type="ECO:0000256" key="10">
    <source>
        <dbReference type="ARBA" id="ARBA00022630"/>
    </source>
</evidence>
<feature type="signal peptide" evidence="18">
    <location>
        <begin position="1"/>
        <end position="23"/>
    </location>
</feature>
<evidence type="ECO:0000256" key="11">
    <source>
        <dbReference type="ARBA" id="ARBA00022827"/>
    </source>
</evidence>
<dbReference type="InterPro" id="IPR000172">
    <property type="entry name" value="GMC_OxRdtase_N"/>
</dbReference>
<dbReference type="PROSITE" id="PS00624">
    <property type="entry name" value="GMC_OXRED_2"/>
    <property type="match status" value="1"/>
</dbReference>
<comment type="similarity">
    <text evidence="5">Belongs to the GMC oxidoreductase family.</text>
</comment>
<dbReference type="PANTHER" id="PTHR11552">
    <property type="entry name" value="GLUCOSE-METHANOL-CHOLINE GMC OXIDOREDUCTASE"/>
    <property type="match status" value="1"/>
</dbReference>
<dbReference type="AlphaFoldDB" id="A0A9W4HVC9"/>
<keyword evidence="9" id="KW-0272">Extracellular matrix</keyword>
<keyword evidence="11 16" id="KW-0274">FAD</keyword>
<dbReference type="PANTHER" id="PTHR11552:SF218">
    <property type="entry name" value="GLUCOSE-METHANOL-CHOLINE OXIDOREDUCTASE N-TERMINAL DOMAIN-CONTAINING PROTEIN"/>
    <property type="match status" value="1"/>
</dbReference>
<dbReference type="PIRSF" id="PIRSF000137">
    <property type="entry name" value="Alcohol_oxidase"/>
    <property type="match status" value="1"/>
</dbReference>
<dbReference type="Gene3D" id="3.30.560.10">
    <property type="entry name" value="Glucose Oxidase, domain 3"/>
    <property type="match status" value="1"/>
</dbReference>
<evidence type="ECO:0000256" key="3">
    <source>
        <dbReference type="ARBA" id="ARBA00004496"/>
    </source>
</evidence>
<dbReference type="Proteomes" id="UP001153618">
    <property type="component" value="Unassembled WGS sequence"/>
</dbReference>
<evidence type="ECO:0000256" key="6">
    <source>
        <dbReference type="ARBA" id="ARBA00011738"/>
    </source>
</evidence>
<reference evidence="20" key="1">
    <citation type="submission" date="2021-07" db="EMBL/GenBank/DDBJ databases">
        <authorList>
            <person name="Branca A.L. A."/>
        </authorList>
    </citation>
    <scope>NUCLEOTIDE SEQUENCE</scope>
</reference>
<dbReference type="InterPro" id="IPR036188">
    <property type="entry name" value="FAD/NAD-bd_sf"/>
</dbReference>
<protein>
    <recommendedName>
        <fullName evidence="14">glucose oxidase</fullName>
        <ecNumber evidence="14">1.1.3.4</ecNumber>
    </recommendedName>
</protein>
<evidence type="ECO:0000256" key="12">
    <source>
        <dbReference type="ARBA" id="ARBA00023002"/>
    </source>
</evidence>
<dbReference type="Pfam" id="PF13450">
    <property type="entry name" value="NAD_binding_8"/>
    <property type="match status" value="1"/>
</dbReference>
<dbReference type="SUPFAM" id="SSF54373">
    <property type="entry name" value="FAD-linked reductases, C-terminal domain"/>
    <property type="match status" value="1"/>
</dbReference>
<evidence type="ECO:0000256" key="14">
    <source>
        <dbReference type="ARBA" id="ARBA00049722"/>
    </source>
</evidence>
<dbReference type="Gene3D" id="3.50.50.60">
    <property type="entry name" value="FAD/NAD(P)-binding domain"/>
    <property type="match status" value="1"/>
</dbReference>
<evidence type="ECO:0000256" key="4">
    <source>
        <dbReference type="ARBA" id="ARBA00004498"/>
    </source>
</evidence>
<evidence type="ECO:0000313" key="20">
    <source>
        <dbReference type="EMBL" id="CAG8132563.1"/>
    </source>
</evidence>
<keyword evidence="9" id="KW-0964">Secreted</keyword>
<name>A0A9W4HVC9_PENOL</name>
<evidence type="ECO:0000256" key="16">
    <source>
        <dbReference type="PIRSR" id="PIRSR000137-2"/>
    </source>
</evidence>
<feature type="region of interest" description="Disordered" evidence="17">
    <location>
        <begin position="638"/>
        <end position="660"/>
    </location>
</feature>
<feature type="active site" description="Proton acceptor" evidence="15">
    <location>
        <position position="614"/>
    </location>
</feature>
<evidence type="ECO:0000259" key="19">
    <source>
        <dbReference type="PROSITE" id="PS00624"/>
    </source>
</evidence>
<feature type="domain" description="Glucose-methanol-choline oxidoreductase N-terminal" evidence="19">
    <location>
        <begin position="329"/>
        <end position="343"/>
    </location>
</feature>
<dbReference type="InterPro" id="IPR012132">
    <property type="entry name" value="GMC_OxRdtase"/>
</dbReference>
<feature type="binding site" evidence="16">
    <location>
        <position position="287"/>
    </location>
    <ligand>
        <name>FAD</name>
        <dbReference type="ChEBI" id="CHEBI:57692"/>
    </ligand>
</feature>
<dbReference type="Pfam" id="PF00732">
    <property type="entry name" value="GMC_oxred_N"/>
    <property type="match status" value="1"/>
</dbReference>
<sequence>MMQFGLSIAQIIAAGLTVGLTTALSPRTKINDAYDFVIVGGGQAGLVLGARLSNSNHTVLVLESGGDGDEYRTRIDTPADSYFDSLWTTPLNWDFYTAKQPNAENREIEWPRGKVLGGSCSHITSESWTKLTGNAGSSAINGLYMTRPGKDEINAWQEMLGDMDGADKWSWDSFYAALKKSETFTPPSDAIAEQGGITWNASDHGTEGPIHASYPDYTFDQVGDWSTSLQKIGVDISSNMYGGDVWGAEVSTSCINPSNWTRSYSRTGYLDPLPDRTNYDVLANAHVTRLVFDNSTSTNLTASSVEYTSDNGTTISSVKVKKEVILASGSVGSPAVLLYSGVGPKDVLSDAGVDLVSELPGVGQHLQDHISATVMWSTNVDTAGSIWYEDGADKTKTNYLSYIDDAIAYVNSTGLYGSKVDEYEKKFLADMDKYTPNTTSDDGVIAGYKAIYNTTASKIFQSPMGQIELLFMNSDASGDIGISAALQHPFSHGRIYINSSNPIDYPVIDPNYFANPSDIEMLLEGIKMARKVGETTPMSNNLTKETAPGSSVQTDDEWKQWLREQASTEFHPSSSCAMLPKDQGGVVDAKLRVYGLANVRVADASIVPIALSSHLMASTYGVAEQASTIILEHYDPSSSTDPAFSESNVTTTTGTTATPKSDKKNAAITAFGGLSNSWMPYAFVSLHFGIIFNILL</sequence>
<dbReference type="InterPro" id="IPR027424">
    <property type="entry name" value="Glucose_Oxidase_domain_2"/>
</dbReference>
<evidence type="ECO:0000313" key="21">
    <source>
        <dbReference type="Proteomes" id="UP001153618"/>
    </source>
</evidence>
<evidence type="ECO:0000256" key="17">
    <source>
        <dbReference type="SAM" id="MobiDB-lite"/>
    </source>
</evidence>
<dbReference type="Pfam" id="PF05199">
    <property type="entry name" value="GMC_oxred_C"/>
    <property type="match status" value="1"/>
</dbReference>
<comment type="caution">
    <text evidence="20">The sequence shown here is derived from an EMBL/GenBank/DDBJ whole genome shotgun (WGS) entry which is preliminary data.</text>
</comment>
<feature type="chain" id="PRO_5040827201" description="glucose oxidase" evidence="18">
    <location>
        <begin position="24"/>
        <end position="696"/>
    </location>
</feature>
<feature type="binding site" evidence="16">
    <location>
        <position position="115"/>
    </location>
    <ligand>
        <name>FAD</name>
        <dbReference type="ChEBI" id="CHEBI:57692"/>
    </ligand>
</feature>
<comment type="subcellular location">
    <subcellularLocation>
        <location evidence="3">Cytoplasm</location>
    </subcellularLocation>
    <subcellularLocation>
        <location evidence="2">Secreted</location>
        <location evidence="2">Cell wall</location>
    </subcellularLocation>
    <subcellularLocation>
        <location evidence="4">Secreted</location>
        <location evidence="4">Extracellular space</location>
        <location evidence="4">Extracellular matrix</location>
    </subcellularLocation>
</comment>
<dbReference type="EC" id="1.1.3.4" evidence="14"/>
<feature type="active site" description="Proton donor" evidence="15">
    <location>
        <position position="571"/>
    </location>
</feature>
<dbReference type="GO" id="GO:0050660">
    <property type="term" value="F:flavin adenine dinucleotide binding"/>
    <property type="evidence" value="ECO:0007669"/>
    <property type="project" value="InterPro"/>
</dbReference>
<keyword evidence="12" id="KW-0560">Oxidoreductase</keyword>
<comment type="subunit">
    <text evidence="6">Homodimer.</text>
</comment>
<accession>A0A9W4HVC9</accession>
<dbReference type="GO" id="GO:0005737">
    <property type="term" value="C:cytoplasm"/>
    <property type="evidence" value="ECO:0007669"/>
    <property type="project" value="UniProtKB-SubCell"/>
</dbReference>
<keyword evidence="8" id="KW-0134">Cell wall</keyword>
<organism evidence="20 21">
    <name type="scientific">Penicillium olsonii</name>
    <dbReference type="NCBI Taxonomy" id="99116"/>
    <lineage>
        <taxon>Eukaryota</taxon>
        <taxon>Fungi</taxon>
        <taxon>Dikarya</taxon>
        <taxon>Ascomycota</taxon>
        <taxon>Pezizomycotina</taxon>
        <taxon>Eurotiomycetes</taxon>
        <taxon>Eurotiomycetidae</taxon>
        <taxon>Eurotiales</taxon>
        <taxon>Aspergillaceae</taxon>
        <taxon>Penicillium</taxon>
    </lineage>
</organism>
<dbReference type="EMBL" id="CAJVOS010000027">
    <property type="protein sequence ID" value="CAG8132563.1"/>
    <property type="molecule type" value="Genomic_DNA"/>
</dbReference>